<organism evidence="1 2">
    <name type="scientific">Protopolystoma xenopodis</name>
    <dbReference type="NCBI Taxonomy" id="117903"/>
    <lineage>
        <taxon>Eukaryota</taxon>
        <taxon>Metazoa</taxon>
        <taxon>Spiralia</taxon>
        <taxon>Lophotrochozoa</taxon>
        <taxon>Platyhelminthes</taxon>
        <taxon>Monogenea</taxon>
        <taxon>Polyopisthocotylea</taxon>
        <taxon>Polystomatidea</taxon>
        <taxon>Polystomatidae</taxon>
        <taxon>Protopolystoma</taxon>
    </lineage>
</organism>
<protein>
    <submittedName>
        <fullName evidence="1">Uncharacterized protein</fullName>
    </submittedName>
</protein>
<evidence type="ECO:0000313" key="1">
    <source>
        <dbReference type="EMBL" id="VEL08717.1"/>
    </source>
</evidence>
<reference evidence="1" key="1">
    <citation type="submission" date="2018-11" db="EMBL/GenBank/DDBJ databases">
        <authorList>
            <consortium name="Pathogen Informatics"/>
        </authorList>
    </citation>
    <scope>NUCLEOTIDE SEQUENCE</scope>
</reference>
<keyword evidence="2" id="KW-1185">Reference proteome</keyword>
<accession>A0A3S5FBW5</accession>
<name>A0A3S5FBW5_9PLAT</name>
<dbReference type="AlphaFoldDB" id="A0A3S5FBW5"/>
<proteinExistence type="predicted"/>
<sequence>MCTVGSYAYLQFRVGHAVSRGNACSALMDRPASKGPASHLAPLAVYWKGLPANGLPRLAVSESGCASTISLATG</sequence>
<dbReference type="EMBL" id="CAAALY010004577">
    <property type="protein sequence ID" value="VEL08717.1"/>
    <property type="molecule type" value="Genomic_DNA"/>
</dbReference>
<evidence type="ECO:0000313" key="2">
    <source>
        <dbReference type="Proteomes" id="UP000784294"/>
    </source>
</evidence>
<comment type="caution">
    <text evidence="1">The sequence shown here is derived from an EMBL/GenBank/DDBJ whole genome shotgun (WGS) entry which is preliminary data.</text>
</comment>
<dbReference type="Proteomes" id="UP000784294">
    <property type="component" value="Unassembled WGS sequence"/>
</dbReference>
<gene>
    <name evidence="1" type="ORF">PXEA_LOCUS2157</name>
</gene>